<evidence type="ECO:0000256" key="2">
    <source>
        <dbReference type="SAM" id="MobiDB-lite"/>
    </source>
</evidence>
<dbReference type="SUPFAM" id="SSF56784">
    <property type="entry name" value="HAD-like"/>
    <property type="match status" value="1"/>
</dbReference>
<name>A0ABY8TQN1_TETOB</name>
<dbReference type="InterPro" id="IPR023214">
    <property type="entry name" value="HAD_sf"/>
</dbReference>
<dbReference type="Gene3D" id="1.10.260.80">
    <property type="match status" value="1"/>
</dbReference>
<sequence>MDGTLTVPVIDFQYMRQRVGVGPTGDILDIISSWPAEEQQRAHQAILEIEEQALRDMQAMPGLLELCSHLDDSGIPRGLITRNVLRSVHYFHEHHLPVPPFLPAISRECEFPYKPSPAALLHICNTWGIAPEECIMVGDSAKDDVVCGNRAGATVRARDQGPVAAEGRNPIKAAMRAVGIGAGAPAGEHDDTVVRDADAAHHKALAREAEVGPAVEGKEQLLQEREWDRHGSKQGRRDLPAEVVEKHPSLASADTTLPTPPTTTTATTTAGSDSAACATCGISRNIISSTTDNACPSCGPRGNTSAANIDTYIDGSSSSSSAITGLQHNHPLMGLSDECGLCAAAPGALEAEREALLGKAAELEQERAAHAAAAAEAEAMRARAAARAAELEARLRTDFTSRRQTLLQQQEAASAELSRLKAARAGVVQRVHSLEGQLGRLVDEEAALLQQRAEAERLRLEIESARDGIVARAAELASLTSGLGQQQQQAAAAVAAAAAALAEREAEVAAAAERLTLLQTQAVEARETLAAAEVMREQVSAELAAAETDLATQQRQVDALELKLPDLNSQHAQYMARQEQLRQQAAALNADMESVQAEAERVAREKEEKEHEGAFSAERLASIDARASQLSCQAAALQAKAAGAEGLQVAQQARAQAAEAEAHGLQIAAETLGSGKAAMLKSSVATTTNTSSSTAATSTTTRHTSTATPEVTAADFGGFPRHHAARTTGSHVEEQAQREFTSGSSSGARGDRAVAGGELHVYMQALERDVLAELEPSSLAGVEGVRSEGATEMAEGSAVHGLGRRGEGVVQHGRIAFEEREMAPAAAGLRQEEEEGEGYAPMPRPSVAAPIGGAVLPTQKGFAAPKTAESEIGATAGHEGATSGATLGTLQGGLQPGYAGDASESPRKSGKGMLGNLKSMLSPKK</sequence>
<keyword evidence="1" id="KW-0175">Coiled coil</keyword>
<evidence type="ECO:0000313" key="4">
    <source>
        <dbReference type="Proteomes" id="UP001244341"/>
    </source>
</evidence>
<dbReference type="PANTHER" id="PTHR43885:SF1">
    <property type="entry name" value="SUPERFAMILY HYDROLASE, PUTATIVE (AFU_ORTHOLOGUE AFUA_4G13290)-RELATED"/>
    <property type="match status" value="1"/>
</dbReference>
<feature type="compositionally biased region" description="Low complexity" evidence="2">
    <location>
        <begin position="585"/>
        <end position="597"/>
    </location>
</feature>
<dbReference type="Pfam" id="PF00702">
    <property type="entry name" value="Hydrolase"/>
    <property type="match status" value="1"/>
</dbReference>
<feature type="region of interest" description="Disordered" evidence="2">
    <location>
        <begin position="874"/>
        <end position="925"/>
    </location>
</feature>
<dbReference type="NCBIfam" id="TIGR01549">
    <property type="entry name" value="HAD-SF-IA-v1"/>
    <property type="match status" value="1"/>
</dbReference>
<feature type="region of interest" description="Disordered" evidence="2">
    <location>
        <begin position="821"/>
        <end position="842"/>
    </location>
</feature>
<feature type="compositionally biased region" description="Low complexity" evidence="2">
    <location>
        <begin position="880"/>
        <end position="889"/>
    </location>
</feature>
<dbReference type="Proteomes" id="UP001244341">
    <property type="component" value="Chromosome 3b"/>
</dbReference>
<feature type="region of interest" description="Disordered" evidence="2">
    <location>
        <begin position="685"/>
        <end position="751"/>
    </location>
</feature>
<dbReference type="InterPro" id="IPR036412">
    <property type="entry name" value="HAD-like_sf"/>
</dbReference>
<feature type="coiled-coil region" evidence="1">
    <location>
        <begin position="353"/>
        <end position="468"/>
    </location>
</feature>
<feature type="compositionally biased region" description="Low complexity" evidence="2">
    <location>
        <begin position="685"/>
        <end position="708"/>
    </location>
</feature>
<dbReference type="Gene3D" id="3.40.50.1000">
    <property type="entry name" value="HAD superfamily/HAD-like"/>
    <property type="match status" value="1"/>
</dbReference>
<keyword evidence="4" id="KW-1185">Reference proteome</keyword>
<proteinExistence type="predicted"/>
<reference evidence="3 4" key="1">
    <citation type="submission" date="2023-05" db="EMBL/GenBank/DDBJ databases">
        <title>A 100% complete, gapless, phased diploid assembly of the Scenedesmus obliquus UTEX 3031 genome.</title>
        <authorList>
            <person name="Biondi T.C."/>
            <person name="Hanschen E.R."/>
            <person name="Kwon T."/>
            <person name="Eng W."/>
            <person name="Kruse C.P.S."/>
            <person name="Koehler S.I."/>
            <person name="Kunde Y."/>
            <person name="Gleasner C.D."/>
            <person name="You Mak K.T."/>
            <person name="Polle J."/>
            <person name="Hovde B.T."/>
            <person name="Starkenburg S.R."/>
        </authorList>
    </citation>
    <scope>NUCLEOTIDE SEQUENCE [LARGE SCALE GENOMIC DNA]</scope>
    <source>
        <strain evidence="3 4">DOE0152z</strain>
    </source>
</reference>
<feature type="region of interest" description="Disordered" evidence="2">
    <location>
        <begin position="585"/>
        <end position="616"/>
    </location>
</feature>
<feature type="compositionally biased region" description="Basic and acidic residues" evidence="2">
    <location>
        <begin position="598"/>
        <end position="613"/>
    </location>
</feature>
<dbReference type="InterPro" id="IPR006439">
    <property type="entry name" value="HAD-SF_hydro_IA"/>
</dbReference>
<protein>
    <submittedName>
        <fullName evidence="3">Uncharacterized protein</fullName>
    </submittedName>
</protein>
<dbReference type="PANTHER" id="PTHR43885">
    <property type="entry name" value="HALOACID DEHALOGENASE-LIKE HYDROLASE"/>
    <property type="match status" value="1"/>
</dbReference>
<feature type="compositionally biased region" description="Low complexity" evidence="2">
    <location>
        <begin position="742"/>
        <end position="751"/>
    </location>
</feature>
<dbReference type="CDD" id="cd01427">
    <property type="entry name" value="HAD_like"/>
    <property type="match status" value="1"/>
</dbReference>
<organism evidence="3 4">
    <name type="scientific">Tetradesmus obliquus</name>
    <name type="common">Green alga</name>
    <name type="synonym">Acutodesmus obliquus</name>
    <dbReference type="NCBI Taxonomy" id="3088"/>
    <lineage>
        <taxon>Eukaryota</taxon>
        <taxon>Viridiplantae</taxon>
        <taxon>Chlorophyta</taxon>
        <taxon>core chlorophytes</taxon>
        <taxon>Chlorophyceae</taxon>
        <taxon>CS clade</taxon>
        <taxon>Sphaeropleales</taxon>
        <taxon>Scenedesmaceae</taxon>
        <taxon>Tetradesmus</taxon>
    </lineage>
</organism>
<feature type="compositionally biased region" description="Low complexity" evidence="2">
    <location>
        <begin position="250"/>
        <end position="271"/>
    </location>
</feature>
<accession>A0ABY8TQN1</accession>
<dbReference type="EMBL" id="CP126210">
    <property type="protein sequence ID" value="WIA11429.1"/>
    <property type="molecule type" value="Genomic_DNA"/>
</dbReference>
<evidence type="ECO:0000313" key="3">
    <source>
        <dbReference type="EMBL" id="WIA11429.1"/>
    </source>
</evidence>
<evidence type="ECO:0000256" key="1">
    <source>
        <dbReference type="SAM" id="Coils"/>
    </source>
</evidence>
<feature type="region of interest" description="Disordered" evidence="2">
    <location>
        <begin position="248"/>
        <end position="271"/>
    </location>
</feature>
<gene>
    <name evidence="3" type="ORF">OEZ85_011546</name>
</gene>